<protein>
    <recommendedName>
        <fullName evidence="3">Endonuclease/exonuclease/phosphatase domain-containing protein</fullName>
    </recommendedName>
</protein>
<dbReference type="Proteomes" id="UP001148838">
    <property type="component" value="Unassembled WGS sequence"/>
</dbReference>
<gene>
    <name evidence="1" type="ORF">ANN_01099</name>
</gene>
<proteinExistence type="predicted"/>
<organism evidence="1 2">
    <name type="scientific">Periplaneta americana</name>
    <name type="common">American cockroach</name>
    <name type="synonym">Blatta americana</name>
    <dbReference type="NCBI Taxonomy" id="6978"/>
    <lineage>
        <taxon>Eukaryota</taxon>
        <taxon>Metazoa</taxon>
        <taxon>Ecdysozoa</taxon>
        <taxon>Arthropoda</taxon>
        <taxon>Hexapoda</taxon>
        <taxon>Insecta</taxon>
        <taxon>Pterygota</taxon>
        <taxon>Neoptera</taxon>
        <taxon>Polyneoptera</taxon>
        <taxon>Dictyoptera</taxon>
        <taxon>Blattodea</taxon>
        <taxon>Blattoidea</taxon>
        <taxon>Blattidae</taxon>
        <taxon>Blattinae</taxon>
        <taxon>Periplaneta</taxon>
    </lineage>
</organism>
<name>A0ABQ8TSP1_PERAM</name>
<evidence type="ECO:0000313" key="2">
    <source>
        <dbReference type="Proteomes" id="UP001148838"/>
    </source>
</evidence>
<reference evidence="1 2" key="1">
    <citation type="journal article" date="2022" name="Allergy">
        <title>Genome assembly and annotation of Periplaneta americana reveal a comprehensive cockroach allergen profile.</title>
        <authorList>
            <person name="Wang L."/>
            <person name="Xiong Q."/>
            <person name="Saelim N."/>
            <person name="Wang L."/>
            <person name="Nong W."/>
            <person name="Wan A.T."/>
            <person name="Shi M."/>
            <person name="Liu X."/>
            <person name="Cao Q."/>
            <person name="Hui J.H.L."/>
            <person name="Sookrung N."/>
            <person name="Leung T.F."/>
            <person name="Tungtrongchitr A."/>
            <person name="Tsui S.K.W."/>
        </authorList>
    </citation>
    <scope>NUCLEOTIDE SEQUENCE [LARGE SCALE GENOMIC DNA]</scope>
    <source>
        <strain evidence="1">PWHHKU_190912</strain>
    </source>
</reference>
<dbReference type="InterPro" id="IPR036691">
    <property type="entry name" value="Endo/exonu/phosph_ase_sf"/>
</dbReference>
<dbReference type="SUPFAM" id="SSF56219">
    <property type="entry name" value="DNase I-like"/>
    <property type="match status" value="1"/>
</dbReference>
<evidence type="ECO:0000313" key="1">
    <source>
        <dbReference type="EMBL" id="KAJ4449695.1"/>
    </source>
</evidence>
<dbReference type="Gene3D" id="3.60.10.10">
    <property type="entry name" value="Endonuclease/exonuclease/phosphatase"/>
    <property type="match status" value="1"/>
</dbReference>
<sequence>MSPGSSSGSYPAFARIGLRENPGRNLNQETCLDRDLNPGHLVSRPDALTINEALLKGLYPPRIRDVCRHQREIKGKKQVEGDPSFPVAGAEESCERISRAWKLWIHGEGQQGERVKLTRKASETTLAAPGEEVASPYSPCLWFRSGSTRGGSDFTKDCVHVIESELKKIDPLNRDSIINVFSLHKNETRATNVWGAAAPQPLFESRPCISLSPIPSTYVLAHFAPYICNDCPTRQVAWVALVKPMLKGVREGDAGERHIMKQTNREKKRRLRIGTWNVRTLLQAGKLENLKKEIRRNKVDVIGILEIRWENCGELMNDEFRSFYSNDDNGETNREENGLTVVLVKVYMPHSGLADEEVEESYDKIGEIVEKEKKGACVILMGDWNAVVGLK</sequence>
<comment type="caution">
    <text evidence="1">The sequence shown here is derived from an EMBL/GenBank/DDBJ whole genome shotgun (WGS) entry which is preliminary data.</text>
</comment>
<evidence type="ECO:0008006" key="3">
    <source>
        <dbReference type="Google" id="ProtNLM"/>
    </source>
</evidence>
<dbReference type="EMBL" id="JAJSOF020000003">
    <property type="protein sequence ID" value="KAJ4449695.1"/>
    <property type="molecule type" value="Genomic_DNA"/>
</dbReference>
<accession>A0ABQ8TSP1</accession>
<keyword evidence="2" id="KW-1185">Reference proteome</keyword>